<feature type="compositionally biased region" description="Low complexity" evidence="1">
    <location>
        <begin position="39"/>
        <end position="50"/>
    </location>
</feature>
<comment type="caution">
    <text evidence="3">The sequence shown here is derived from an EMBL/GenBank/DDBJ whole genome shotgun (WGS) entry which is preliminary data.</text>
</comment>
<keyword evidence="3" id="KW-0449">Lipoprotein</keyword>
<sequence>MFGIRSKVLGFSAVTVALCFGVGIYLNTDGGNSDKPQNSKLASLLKGSSAMQPLPEMPSEPMPNISAQQELLIPDNAPNVQGIDPIITGPRAYKPRAEIKRTASKDS</sequence>
<accession>A0A256GEM2</accession>
<gene>
    <name evidence="3" type="ORF">CEV34_2911</name>
    <name evidence="2" type="ORF">EHE22_25575</name>
</gene>
<evidence type="ECO:0000256" key="1">
    <source>
        <dbReference type="SAM" id="MobiDB-lite"/>
    </source>
</evidence>
<reference evidence="3 4" key="1">
    <citation type="submission" date="2017-07" db="EMBL/GenBank/DDBJ databases">
        <title>Phylogenetic study on the rhizospheric bacterium Ochrobactrum sp. A44.</title>
        <authorList>
            <person name="Krzyzanowska D.M."/>
            <person name="Ossowicki A."/>
            <person name="Rajewska M."/>
            <person name="Maciag T."/>
            <person name="Kaczynski Z."/>
            <person name="Czerwicka M."/>
            <person name="Jafra S."/>
        </authorList>
    </citation>
    <scope>NUCLEOTIDE SEQUENCE [LARGE SCALE GENOMIC DNA]</scope>
    <source>
        <strain evidence="3 4">CCUG 30717</strain>
    </source>
</reference>
<dbReference type="AlphaFoldDB" id="A0A256GEM2"/>
<feature type="compositionally biased region" description="Polar residues" evidence="1">
    <location>
        <begin position="29"/>
        <end position="38"/>
    </location>
</feature>
<name>A0A256GEM2_9HYPH</name>
<evidence type="ECO:0000313" key="2">
    <source>
        <dbReference type="EMBL" id="NNV23743.1"/>
    </source>
</evidence>
<proteinExistence type="predicted"/>
<reference evidence="2 5" key="2">
    <citation type="submission" date="2018-11" db="EMBL/GenBank/DDBJ databases">
        <title>Genome sequencing and analysis.</title>
        <authorList>
            <person name="Huang Y.-T."/>
        </authorList>
    </citation>
    <scope>NUCLEOTIDE SEQUENCE [LARGE SCALE GENOMIC DNA]</scope>
    <source>
        <strain evidence="2 5">SHIN</strain>
    </source>
</reference>
<feature type="region of interest" description="Disordered" evidence="1">
    <location>
        <begin position="29"/>
        <end position="68"/>
    </location>
</feature>
<evidence type="ECO:0000313" key="3">
    <source>
        <dbReference type="EMBL" id="OYR25380.1"/>
    </source>
</evidence>
<dbReference type="EMBL" id="PKQI01000005">
    <property type="protein sequence ID" value="NNV23743.1"/>
    <property type="molecule type" value="Genomic_DNA"/>
</dbReference>
<dbReference type="Proteomes" id="UP000526233">
    <property type="component" value="Unassembled WGS sequence"/>
</dbReference>
<evidence type="ECO:0000313" key="4">
    <source>
        <dbReference type="Proteomes" id="UP000216188"/>
    </source>
</evidence>
<dbReference type="EMBL" id="NNRM01000022">
    <property type="protein sequence ID" value="OYR25380.1"/>
    <property type="molecule type" value="Genomic_DNA"/>
</dbReference>
<keyword evidence="4" id="KW-1185">Reference proteome</keyword>
<evidence type="ECO:0000313" key="5">
    <source>
        <dbReference type="Proteomes" id="UP000526233"/>
    </source>
</evidence>
<organism evidence="3 4">
    <name type="scientific">Brucella pseudogrignonensis</name>
    <dbReference type="NCBI Taxonomy" id="419475"/>
    <lineage>
        <taxon>Bacteria</taxon>
        <taxon>Pseudomonadati</taxon>
        <taxon>Pseudomonadota</taxon>
        <taxon>Alphaproteobacteria</taxon>
        <taxon>Hyphomicrobiales</taxon>
        <taxon>Brucellaceae</taxon>
        <taxon>Brucella/Ochrobactrum group</taxon>
        <taxon>Brucella</taxon>
    </lineage>
</organism>
<protein>
    <submittedName>
        <fullName evidence="3">Putative lipoprotein</fullName>
    </submittedName>
</protein>
<dbReference type="RefSeq" id="WP_007874773.1">
    <property type="nucleotide sequence ID" value="NZ_CAXURC020000001.1"/>
</dbReference>
<dbReference type="Proteomes" id="UP000216188">
    <property type="component" value="Unassembled WGS sequence"/>
</dbReference>